<evidence type="ECO:0000256" key="7">
    <source>
        <dbReference type="ARBA" id="ARBA00022801"/>
    </source>
</evidence>
<dbReference type="Proteomes" id="UP001142393">
    <property type="component" value="Unassembled WGS sequence"/>
</dbReference>
<dbReference type="InterPro" id="IPR012337">
    <property type="entry name" value="RNaseH-like_sf"/>
</dbReference>
<evidence type="ECO:0000256" key="3">
    <source>
        <dbReference type="ARBA" id="ARBA00012180"/>
    </source>
</evidence>
<reference evidence="9 10" key="1">
    <citation type="journal article" date="2023" name="Proc. Natl. Acad. Sci. U.S.A.">
        <title>A global phylogenomic analysis of the shiitake genus Lentinula.</title>
        <authorList>
            <person name="Sierra-Patev S."/>
            <person name="Min B."/>
            <person name="Naranjo-Ortiz M."/>
            <person name="Looney B."/>
            <person name="Konkel Z."/>
            <person name="Slot J.C."/>
            <person name="Sakamoto Y."/>
            <person name="Steenwyk J.L."/>
            <person name="Rokas A."/>
            <person name="Carro J."/>
            <person name="Camarero S."/>
            <person name="Ferreira P."/>
            <person name="Molpeceres G."/>
            <person name="Ruiz-Duenas F.J."/>
            <person name="Serrano A."/>
            <person name="Henrissat B."/>
            <person name="Drula E."/>
            <person name="Hughes K.W."/>
            <person name="Mata J.L."/>
            <person name="Ishikawa N.K."/>
            <person name="Vargas-Isla R."/>
            <person name="Ushijima S."/>
            <person name="Smith C.A."/>
            <person name="Donoghue J."/>
            <person name="Ahrendt S."/>
            <person name="Andreopoulos W."/>
            <person name="He G."/>
            <person name="LaButti K."/>
            <person name="Lipzen A."/>
            <person name="Ng V."/>
            <person name="Riley R."/>
            <person name="Sandor L."/>
            <person name="Barry K."/>
            <person name="Martinez A.T."/>
            <person name="Xiao Y."/>
            <person name="Gibbons J.G."/>
            <person name="Terashima K."/>
            <person name="Grigoriev I.V."/>
            <person name="Hibbett D."/>
        </authorList>
    </citation>
    <scope>NUCLEOTIDE SEQUENCE [LARGE SCALE GENOMIC DNA]</scope>
    <source>
        <strain evidence="9 10">TFB7810</strain>
    </source>
</reference>
<proteinExistence type="inferred from homology"/>
<evidence type="ECO:0000256" key="1">
    <source>
        <dbReference type="ARBA" id="ARBA00000077"/>
    </source>
</evidence>
<dbReference type="Gene3D" id="3.30.420.10">
    <property type="entry name" value="Ribonuclease H-like superfamily/Ribonuclease H"/>
    <property type="match status" value="1"/>
</dbReference>
<sequence>MVTWLQSYLDLGKDRATWTYVADALIAHNIPKKYNNIEERSRINIFLQSWNTKTSELPKDLKDMIEIAKKYGTRLEGLAFSREIINEMPAWHHIESAERMHPYKGKQSKCLRENHEVTSVGDLEREARKICTARHCRRRNCRCIECEAARTKHCQSPFKCYTRANNILKLLPPKWNPLIEQPNDEKWEPHEHPENGVTFENRATTKGTLADAFCIFTEGTTTNNLPDPHPQRDEDIDEVIIYTDGSCTNNGNDNAKAGAGIFCPSNEDLNRAIRLPNEIPQTNQSGEIISIKEAAEGVQPNANLLILSDSKTSIEGLTKHRQKWEDTGFIGVANHKEYQATIATLWKRDAPTTFSWVKGHAGIEGNERADGLAKEGCQKEQADAVELVIPPTLKLTGAKLKGMTQALAYKAIRKHKMMKKTYQEALN</sequence>
<dbReference type="PANTHER" id="PTHR10642:SF26">
    <property type="entry name" value="RIBONUCLEASE H1"/>
    <property type="match status" value="1"/>
</dbReference>
<dbReference type="CDD" id="cd09280">
    <property type="entry name" value="RNase_HI_eukaryote_like"/>
    <property type="match status" value="1"/>
</dbReference>
<comment type="similarity">
    <text evidence="2">Belongs to the RNase H family.</text>
</comment>
<dbReference type="GO" id="GO:0043137">
    <property type="term" value="P:DNA replication, removal of RNA primer"/>
    <property type="evidence" value="ECO:0007669"/>
    <property type="project" value="TreeGrafter"/>
</dbReference>
<keyword evidence="10" id="KW-1185">Reference proteome</keyword>
<gene>
    <name evidence="9" type="ORF">DFH05DRAFT_1406406</name>
</gene>
<dbReference type="EC" id="3.1.26.4" evidence="3"/>
<keyword evidence="6" id="KW-0255">Endonuclease</keyword>
<dbReference type="PROSITE" id="PS50879">
    <property type="entry name" value="RNASE_H_1"/>
    <property type="match status" value="1"/>
</dbReference>
<evidence type="ECO:0000256" key="6">
    <source>
        <dbReference type="ARBA" id="ARBA00022759"/>
    </source>
</evidence>
<name>A0A9W8NS75_9AGAR</name>
<comment type="catalytic activity">
    <reaction evidence="1">
        <text>Endonucleolytic cleavage to 5'-phosphomonoester.</text>
        <dbReference type="EC" id="3.1.26.4"/>
    </reaction>
</comment>
<dbReference type="EMBL" id="JANVFU010000016">
    <property type="protein sequence ID" value="KAJ3739894.1"/>
    <property type="molecule type" value="Genomic_DNA"/>
</dbReference>
<keyword evidence="5" id="KW-0479">Metal-binding</keyword>
<dbReference type="SUPFAM" id="SSF53098">
    <property type="entry name" value="Ribonuclease H-like"/>
    <property type="match status" value="1"/>
</dbReference>
<evidence type="ECO:0000256" key="5">
    <source>
        <dbReference type="ARBA" id="ARBA00022723"/>
    </source>
</evidence>
<evidence type="ECO:0000256" key="4">
    <source>
        <dbReference type="ARBA" id="ARBA00022722"/>
    </source>
</evidence>
<dbReference type="InterPro" id="IPR050092">
    <property type="entry name" value="RNase_H"/>
</dbReference>
<comment type="caution">
    <text evidence="9">The sequence shown here is derived from an EMBL/GenBank/DDBJ whole genome shotgun (WGS) entry which is preliminary data.</text>
</comment>
<keyword evidence="7" id="KW-0378">Hydrolase</keyword>
<protein>
    <recommendedName>
        <fullName evidence="3">ribonuclease H</fullName>
        <ecNumber evidence="3">3.1.26.4</ecNumber>
    </recommendedName>
</protein>
<dbReference type="Pfam" id="PF00075">
    <property type="entry name" value="RNase_H"/>
    <property type="match status" value="1"/>
</dbReference>
<keyword evidence="4" id="KW-0540">Nuclease</keyword>
<dbReference type="AlphaFoldDB" id="A0A9W8NS75"/>
<dbReference type="InterPro" id="IPR036397">
    <property type="entry name" value="RNaseH_sf"/>
</dbReference>
<accession>A0A9W8NS75</accession>
<evidence type="ECO:0000313" key="10">
    <source>
        <dbReference type="Proteomes" id="UP001142393"/>
    </source>
</evidence>
<feature type="domain" description="RNase H type-1" evidence="8">
    <location>
        <begin position="235"/>
        <end position="378"/>
    </location>
</feature>
<dbReference type="InterPro" id="IPR002156">
    <property type="entry name" value="RNaseH_domain"/>
</dbReference>
<evidence type="ECO:0000259" key="8">
    <source>
        <dbReference type="PROSITE" id="PS50879"/>
    </source>
</evidence>
<dbReference type="GO" id="GO:0004523">
    <property type="term" value="F:RNA-DNA hybrid ribonuclease activity"/>
    <property type="evidence" value="ECO:0007669"/>
    <property type="project" value="UniProtKB-EC"/>
</dbReference>
<dbReference type="GO" id="GO:0046872">
    <property type="term" value="F:metal ion binding"/>
    <property type="evidence" value="ECO:0007669"/>
    <property type="project" value="UniProtKB-KW"/>
</dbReference>
<dbReference type="GO" id="GO:0003676">
    <property type="term" value="F:nucleic acid binding"/>
    <property type="evidence" value="ECO:0007669"/>
    <property type="project" value="InterPro"/>
</dbReference>
<evidence type="ECO:0000313" key="9">
    <source>
        <dbReference type="EMBL" id="KAJ3739894.1"/>
    </source>
</evidence>
<organism evidence="9 10">
    <name type="scientific">Lentinula detonsa</name>
    <dbReference type="NCBI Taxonomy" id="2804962"/>
    <lineage>
        <taxon>Eukaryota</taxon>
        <taxon>Fungi</taxon>
        <taxon>Dikarya</taxon>
        <taxon>Basidiomycota</taxon>
        <taxon>Agaricomycotina</taxon>
        <taxon>Agaricomycetes</taxon>
        <taxon>Agaricomycetidae</taxon>
        <taxon>Agaricales</taxon>
        <taxon>Marasmiineae</taxon>
        <taxon>Omphalotaceae</taxon>
        <taxon>Lentinula</taxon>
    </lineage>
</organism>
<evidence type="ECO:0000256" key="2">
    <source>
        <dbReference type="ARBA" id="ARBA00005300"/>
    </source>
</evidence>
<dbReference type="PANTHER" id="PTHR10642">
    <property type="entry name" value="RIBONUCLEASE H1"/>
    <property type="match status" value="1"/>
</dbReference>